<keyword evidence="1" id="KW-0472">Membrane</keyword>
<gene>
    <name evidence="2" type="ORF">GALMADRAFT_1211089</name>
</gene>
<keyword evidence="3" id="KW-1185">Reference proteome</keyword>
<protein>
    <submittedName>
        <fullName evidence="2">Uncharacterized protein</fullName>
    </submittedName>
</protein>
<feature type="transmembrane region" description="Helical" evidence="1">
    <location>
        <begin position="43"/>
        <end position="65"/>
    </location>
</feature>
<reference evidence="3" key="1">
    <citation type="journal article" date="2014" name="Proc. Natl. Acad. Sci. U.S.A.">
        <title>Extensive sampling of basidiomycete genomes demonstrates inadequacy of the white-rot/brown-rot paradigm for wood decay fungi.</title>
        <authorList>
            <person name="Riley R."/>
            <person name="Salamov A.A."/>
            <person name="Brown D.W."/>
            <person name="Nagy L.G."/>
            <person name="Floudas D."/>
            <person name="Held B.W."/>
            <person name="Levasseur A."/>
            <person name="Lombard V."/>
            <person name="Morin E."/>
            <person name="Otillar R."/>
            <person name="Lindquist E.A."/>
            <person name="Sun H."/>
            <person name="LaButti K.M."/>
            <person name="Schmutz J."/>
            <person name="Jabbour D."/>
            <person name="Luo H."/>
            <person name="Baker S.E."/>
            <person name="Pisabarro A.G."/>
            <person name="Walton J.D."/>
            <person name="Blanchette R.A."/>
            <person name="Henrissat B."/>
            <person name="Martin F."/>
            <person name="Cullen D."/>
            <person name="Hibbett D.S."/>
            <person name="Grigoriev I.V."/>
        </authorList>
    </citation>
    <scope>NUCLEOTIDE SEQUENCE [LARGE SCALE GENOMIC DNA]</scope>
    <source>
        <strain evidence="3">CBS 339.88</strain>
    </source>
</reference>
<evidence type="ECO:0000256" key="1">
    <source>
        <dbReference type="SAM" id="Phobius"/>
    </source>
</evidence>
<sequence>MGDFSVNFLSEAELDVSFFRLLSIFVELFNGLSFRLPKSNLSVLFFSSFLFLCLCSSLNVIWASMPKASCGANIPKMKVTD</sequence>
<organism evidence="2 3">
    <name type="scientific">Galerina marginata (strain CBS 339.88)</name>
    <dbReference type="NCBI Taxonomy" id="685588"/>
    <lineage>
        <taxon>Eukaryota</taxon>
        <taxon>Fungi</taxon>
        <taxon>Dikarya</taxon>
        <taxon>Basidiomycota</taxon>
        <taxon>Agaricomycotina</taxon>
        <taxon>Agaricomycetes</taxon>
        <taxon>Agaricomycetidae</taxon>
        <taxon>Agaricales</taxon>
        <taxon>Agaricineae</taxon>
        <taxon>Strophariaceae</taxon>
        <taxon>Galerina</taxon>
    </lineage>
</organism>
<dbReference type="EMBL" id="KL142428">
    <property type="protein sequence ID" value="KDR66050.1"/>
    <property type="molecule type" value="Genomic_DNA"/>
</dbReference>
<evidence type="ECO:0000313" key="2">
    <source>
        <dbReference type="EMBL" id="KDR66050.1"/>
    </source>
</evidence>
<proteinExistence type="predicted"/>
<name>A0A067S5E2_GALM3</name>
<evidence type="ECO:0000313" key="3">
    <source>
        <dbReference type="Proteomes" id="UP000027222"/>
    </source>
</evidence>
<dbReference type="HOGENOM" id="CLU_2574055_0_0_1"/>
<dbReference type="Proteomes" id="UP000027222">
    <property type="component" value="Unassembled WGS sequence"/>
</dbReference>
<keyword evidence="1" id="KW-1133">Transmembrane helix</keyword>
<dbReference type="AlphaFoldDB" id="A0A067S5E2"/>
<accession>A0A067S5E2</accession>
<keyword evidence="1" id="KW-0812">Transmembrane</keyword>